<dbReference type="HOGENOM" id="CLU_2978857_0_0_1"/>
<gene>
    <name evidence="1" type="ORF">BofuT4_uP037510.1</name>
</gene>
<dbReference type="Proteomes" id="UP000008177">
    <property type="component" value="Unplaced contigs"/>
</dbReference>
<name>G2Y531_BOTF4</name>
<dbReference type="AlphaFoldDB" id="G2Y531"/>
<protein>
    <submittedName>
        <fullName evidence="1">Uncharacterized protein</fullName>
    </submittedName>
</protein>
<sequence length="58" mass="6334">MAHAVVIVDIPASLQNAVVKVDIAVTLPTFAVHIVTLDRVVKRRSASVLLKEFLSPRK</sequence>
<organism evidence="1 2">
    <name type="scientific">Botryotinia fuckeliana (strain T4)</name>
    <name type="common">Noble rot fungus</name>
    <name type="synonym">Botrytis cinerea</name>
    <dbReference type="NCBI Taxonomy" id="999810"/>
    <lineage>
        <taxon>Eukaryota</taxon>
        <taxon>Fungi</taxon>
        <taxon>Dikarya</taxon>
        <taxon>Ascomycota</taxon>
        <taxon>Pezizomycotina</taxon>
        <taxon>Leotiomycetes</taxon>
        <taxon>Helotiales</taxon>
        <taxon>Sclerotiniaceae</taxon>
        <taxon>Botrytis</taxon>
    </lineage>
</organism>
<dbReference type="EMBL" id="FQ790287">
    <property type="protein sequence ID" value="CCD47771.1"/>
    <property type="molecule type" value="Genomic_DNA"/>
</dbReference>
<evidence type="ECO:0000313" key="1">
    <source>
        <dbReference type="EMBL" id="CCD47771.1"/>
    </source>
</evidence>
<proteinExistence type="predicted"/>
<accession>G2Y531</accession>
<evidence type="ECO:0000313" key="2">
    <source>
        <dbReference type="Proteomes" id="UP000008177"/>
    </source>
</evidence>
<dbReference type="InParanoid" id="G2Y531"/>
<reference evidence="2" key="1">
    <citation type="journal article" date="2011" name="PLoS Genet.">
        <title>Genomic analysis of the necrotrophic fungal pathogens Sclerotinia sclerotiorum and Botrytis cinerea.</title>
        <authorList>
            <person name="Amselem J."/>
            <person name="Cuomo C.A."/>
            <person name="van Kan J.A."/>
            <person name="Viaud M."/>
            <person name="Benito E.P."/>
            <person name="Couloux A."/>
            <person name="Coutinho P.M."/>
            <person name="de Vries R.P."/>
            <person name="Dyer P.S."/>
            <person name="Fillinger S."/>
            <person name="Fournier E."/>
            <person name="Gout L."/>
            <person name="Hahn M."/>
            <person name="Kohn L."/>
            <person name="Lapalu N."/>
            <person name="Plummer K.M."/>
            <person name="Pradier J.M."/>
            <person name="Quevillon E."/>
            <person name="Sharon A."/>
            <person name="Simon A."/>
            <person name="ten Have A."/>
            <person name="Tudzynski B."/>
            <person name="Tudzynski P."/>
            <person name="Wincker P."/>
            <person name="Andrew M."/>
            <person name="Anthouard V."/>
            <person name="Beever R.E."/>
            <person name="Beffa R."/>
            <person name="Benoit I."/>
            <person name="Bouzid O."/>
            <person name="Brault B."/>
            <person name="Chen Z."/>
            <person name="Choquer M."/>
            <person name="Collemare J."/>
            <person name="Cotton P."/>
            <person name="Danchin E.G."/>
            <person name="Da Silva C."/>
            <person name="Gautier A."/>
            <person name="Giraud C."/>
            <person name="Giraud T."/>
            <person name="Gonzalez C."/>
            <person name="Grossetete S."/>
            <person name="Guldener U."/>
            <person name="Henrissat B."/>
            <person name="Howlett B.J."/>
            <person name="Kodira C."/>
            <person name="Kretschmer M."/>
            <person name="Lappartient A."/>
            <person name="Leroch M."/>
            <person name="Levis C."/>
            <person name="Mauceli E."/>
            <person name="Neuveglise C."/>
            <person name="Oeser B."/>
            <person name="Pearson M."/>
            <person name="Poulain J."/>
            <person name="Poussereau N."/>
            <person name="Quesneville H."/>
            <person name="Rascle C."/>
            <person name="Schumacher J."/>
            <person name="Segurens B."/>
            <person name="Sexton A."/>
            <person name="Silva E."/>
            <person name="Sirven C."/>
            <person name="Soanes D.M."/>
            <person name="Talbot N.J."/>
            <person name="Templeton M."/>
            <person name="Yandava C."/>
            <person name="Yarden O."/>
            <person name="Zeng Q."/>
            <person name="Rollins J.A."/>
            <person name="Lebrun M.H."/>
            <person name="Dickman M."/>
        </authorList>
    </citation>
    <scope>NUCLEOTIDE SEQUENCE [LARGE SCALE GENOMIC DNA]</scope>
    <source>
        <strain evidence="2">T4</strain>
    </source>
</reference>